<dbReference type="InterPro" id="IPR033644">
    <property type="entry name" value="Ferrochelatase_C"/>
</dbReference>
<dbReference type="CDD" id="cd03411">
    <property type="entry name" value="Ferrochelatase_N"/>
    <property type="match status" value="1"/>
</dbReference>
<sequence length="357" mass="38829">MSHPALPAVVLVNLGTPAAPTAKAVRPYLREFLSDRRVVETHPALWRPILESIILTFRPRASAAKYATIWGEEGSPLLVHTQSQTRAVAHALREIAVVRYAMRYGQPSVRAVMDELYAAGHRRVLVVPLYPQYAASSAGTVLDEAYRWGLRSRDQVELRTVRSFPIDPGYVEAVAGALQESWETNGRPDVEHGDKIVLSYHGIPQAMADAGDPYRSECDATTAAVARNLGLPAGSILTTFQSTFGPAAWLKPATIDTVARLGGEGVRRVDVACPGFVSDCLETLEEIDELNREAYLEAGGGEFHYVPWGNGRRCWTDALANIVAEYLAGWVPANVRESSQTDHRGVGLTSLGSANQA</sequence>
<dbReference type="Pfam" id="PF00762">
    <property type="entry name" value="Ferrochelatase"/>
    <property type="match status" value="1"/>
</dbReference>
<dbReference type="InterPro" id="IPR033659">
    <property type="entry name" value="Ferrochelatase_N"/>
</dbReference>
<dbReference type="SUPFAM" id="SSF53800">
    <property type="entry name" value="Chelatase"/>
    <property type="match status" value="1"/>
</dbReference>
<evidence type="ECO:0000256" key="10">
    <source>
        <dbReference type="HAMAP-Rule" id="MF_00323"/>
    </source>
</evidence>
<keyword evidence="5 10" id="KW-0408">Iron</keyword>
<dbReference type="NCBIfam" id="TIGR00109">
    <property type="entry name" value="hemH"/>
    <property type="match status" value="1"/>
</dbReference>
<dbReference type="GO" id="GO:0006783">
    <property type="term" value="P:heme biosynthetic process"/>
    <property type="evidence" value="ECO:0007669"/>
    <property type="project" value="UniProtKB-UniRule"/>
</dbReference>
<dbReference type="EMBL" id="VFNV01000001">
    <property type="protein sequence ID" value="TQK76557.1"/>
    <property type="molecule type" value="Genomic_DNA"/>
</dbReference>
<dbReference type="GO" id="GO:0004325">
    <property type="term" value="F:ferrochelatase activity"/>
    <property type="evidence" value="ECO:0007669"/>
    <property type="project" value="UniProtKB-UniRule"/>
</dbReference>
<comment type="subcellular location">
    <subcellularLocation>
        <location evidence="10 11">Cytoplasm</location>
    </subcellularLocation>
</comment>
<dbReference type="PANTHER" id="PTHR11108">
    <property type="entry name" value="FERROCHELATASE"/>
    <property type="match status" value="1"/>
</dbReference>
<evidence type="ECO:0000313" key="13">
    <source>
        <dbReference type="Proteomes" id="UP000316181"/>
    </source>
</evidence>
<keyword evidence="6 10" id="KW-0350">Heme biosynthesis</keyword>
<evidence type="ECO:0000313" key="12">
    <source>
        <dbReference type="EMBL" id="TQK76557.1"/>
    </source>
</evidence>
<reference evidence="12 13" key="1">
    <citation type="submission" date="2019-06" db="EMBL/GenBank/DDBJ databases">
        <title>Sequencing the genomes of 1000 actinobacteria strains.</title>
        <authorList>
            <person name="Klenk H.-P."/>
        </authorList>
    </citation>
    <scope>NUCLEOTIDE SEQUENCE [LARGE SCALE GENOMIC DNA]</scope>
    <source>
        <strain evidence="12 13">DSM 10596</strain>
    </source>
</reference>
<accession>A0A542SQT6</accession>
<feature type="binding site" evidence="10">
    <location>
        <position position="201"/>
    </location>
    <ligand>
        <name>Fe(2+)</name>
        <dbReference type="ChEBI" id="CHEBI:29033"/>
    </ligand>
</feature>
<dbReference type="RefSeq" id="WP_142111899.1">
    <property type="nucleotide sequence ID" value="NZ_BAAATB010000002.1"/>
</dbReference>
<organism evidence="12 13">
    <name type="scientific">Rarobacter incanus</name>
    <dbReference type="NCBI Taxonomy" id="153494"/>
    <lineage>
        <taxon>Bacteria</taxon>
        <taxon>Bacillati</taxon>
        <taxon>Actinomycetota</taxon>
        <taxon>Actinomycetes</taxon>
        <taxon>Micrococcales</taxon>
        <taxon>Rarobacteraceae</taxon>
        <taxon>Rarobacter</taxon>
    </lineage>
</organism>
<evidence type="ECO:0000256" key="3">
    <source>
        <dbReference type="ARBA" id="ARBA00022490"/>
    </source>
</evidence>
<dbReference type="CDD" id="cd00419">
    <property type="entry name" value="Ferrochelatase_C"/>
    <property type="match status" value="1"/>
</dbReference>
<gene>
    <name evidence="10" type="primary">cpfC</name>
    <name evidence="12" type="ORF">FB389_1240</name>
</gene>
<evidence type="ECO:0000256" key="1">
    <source>
        <dbReference type="ARBA" id="ARBA00004744"/>
    </source>
</evidence>
<evidence type="ECO:0000256" key="6">
    <source>
        <dbReference type="ARBA" id="ARBA00023133"/>
    </source>
</evidence>
<comment type="catalytic activity">
    <reaction evidence="9">
        <text>Fe-coproporphyrin III + 2 H(+) = coproporphyrin III + Fe(2+)</text>
        <dbReference type="Rhea" id="RHEA:49572"/>
        <dbReference type="ChEBI" id="CHEBI:15378"/>
        <dbReference type="ChEBI" id="CHEBI:29033"/>
        <dbReference type="ChEBI" id="CHEBI:68438"/>
        <dbReference type="ChEBI" id="CHEBI:131725"/>
        <dbReference type="EC" id="4.99.1.9"/>
    </reaction>
    <physiologicalReaction direction="right-to-left" evidence="9">
        <dbReference type="Rhea" id="RHEA:49574"/>
    </physiologicalReaction>
</comment>
<dbReference type="PROSITE" id="PS00534">
    <property type="entry name" value="FERROCHELATASE"/>
    <property type="match status" value="1"/>
</dbReference>
<name>A0A542SQT6_9MICO</name>
<dbReference type="PANTHER" id="PTHR11108:SF1">
    <property type="entry name" value="FERROCHELATASE, MITOCHONDRIAL"/>
    <property type="match status" value="1"/>
</dbReference>
<comment type="pathway">
    <text evidence="1 10 11">Porphyrin-containing compound metabolism; protoheme biosynthesis.</text>
</comment>
<keyword evidence="8 10" id="KW-0627">Porphyrin biosynthesis</keyword>
<evidence type="ECO:0000256" key="7">
    <source>
        <dbReference type="ARBA" id="ARBA00023239"/>
    </source>
</evidence>
<dbReference type="HAMAP" id="MF_00323">
    <property type="entry name" value="Ferrochelatase"/>
    <property type="match status" value="1"/>
</dbReference>
<protein>
    <recommendedName>
        <fullName evidence="10">Coproporphyrin III ferrochelatase</fullName>
        <ecNumber evidence="10">4.99.1.9</ecNumber>
    </recommendedName>
</protein>
<evidence type="ECO:0000256" key="5">
    <source>
        <dbReference type="ARBA" id="ARBA00023004"/>
    </source>
</evidence>
<dbReference type="OrthoDB" id="9776380at2"/>
<evidence type="ECO:0000256" key="2">
    <source>
        <dbReference type="ARBA" id="ARBA00007718"/>
    </source>
</evidence>
<dbReference type="EC" id="4.99.1.9" evidence="10"/>
<keyword evidence="4 10" id="KW-0479">Metal-binding</keyword>
<evidence type="ECO:0000256" key="8">
    <source>
        <dbReference type="ARBA" id="ARBA00023244"/>
    </source>
</evidence>
<dbReference type="InterPro" id="IPR001015">
    <property type="entry name" value="Ferrochelatase"/>
</dbReference>
<evidence type="ECO:0000256" key="4">
    <source>
        <dbReference type="ARBA" id="ARBA00022723"/>
    </source>
</evidence>
<dbReference type="GO" id="GO:0005737">
    <property type="term" value="C:cytoplasm"/>
    <property type="evidence" value="ECO:0007669"/>
    <property type="project" value="UniProtKB-SubCell"/>
</dbReference>
<comment type="caution">
    <text evidence="10">Lacks conserved residue(s) required for the propagation of feature annotation.</text>
</comment>
<feature type="binding site" evidence="10">
    <location>
        <position position="282"/>
    </location>
    <ligand>
        <name>Fe(2+)</name>
        <dbReference type="ChEBI" id="CHEBI:29033"/>
    </ligand>
</feature>
<evidence type="ECO:0000256" key="9">
    <source>
        <dbReference type="ARBA" id="ARBA00024536"/>
    </source>
</evidence>
<comment type="similarity">
    <text evidence="2 10 11">Belongs to the ferrochelatase family.</text>
</comment>
<keyword evidence="13" id="KW-1185">Reference proteome</keyword>
<keyword evidence="7 10" id="KW-0456">Lyase</keyword>
<comment type="function">
    <text evidence="10 11">Involved in coproporphyrin-dependent heme b biosynthesis. Catalyzes the insertion of ferrous iron into coproporphyrin III to form Fe-coproporphyrin III.</text>
</comment>
<keyword evidence="3 10" id="KW-0963">Cytoplasm</keyword>
<dbReference type="InterPro" id="IPR019772">
    <property type="entry name" value="Ferrochelatase_AS"/>
</dbReference>
<dbReference type="FunFam" id="3.40.50.1400:FF:000002">
    <property type="entry name" value="Ferrochelatase"/>
    <property type="match status" value="1"/>
</dbReference>
<evidence type="ECO:0000256" key="11">
    <source>
        <dbReference type="RuleBase" id="RU000607"/>
    </source>
</evidence>
<comment type="caution">
    <text evidence="12">The sequence shown here is derived from an EMBL/GenBank/DDBJ whole genome shotgun (WGS) entry which is preliminary data.</text>
</comment>
<dbReference type="Proteomes" id="UP000316181">
    <property type="component" value="Unassembled WGS sequence"/>
</dbReference>
<dbReference type="UniPathway" id="UPA00252"/>
<dbReference type="Gene3D" id="3.40.50.1400">
    <property type="match status" value="2"/>
</dbReference>
<dbReference type="AlphaFoldDB" id="A0A542SQT6"/>
<dbReference type="GO" id="GO:0046872">
    <property type="term" value="F:metal ion binding"/>
    <property type="evidence" value="ECO:0007669"/>
    <property type="project" value="UniProtKB-UniRule"/>
</dbReference>
<proteinExistence type="inferred from homology"/>